<dbReference type="OMA" id="TFWTLRR"/>
<evidence type="ECO:0000256" key="6">
    <source>
        <dbReference type="SAM" id="Coils"/>
    </source>
</evidence>
<evidence type="ECO:0000313" key="9">
    <source>
        <dbReference type="EMBL" id="EFP02326.1"/>
    </source>
</evidence>
<evidence type="ECO:0000313" key="10">
    <source>
        <dbReference type="Proteomes" id="UP000008281"/>
    </source>
</evidence>
<evidence type="ECO:0000256" key="1">
    <source>
        <dbReference type="ARBA" id="ARBA00004167"/>
    </source>
</evidence>
<dbReference type="RefSeq" id="XP_003104065.2">
    <property type="nucleotide sequence ID" value="XM_003104017.2"/>
</dbReference>
<accession>E3MI35</accession>
<comment type="subcellular location">
    <subcellularLocation>
        <location evidence="1">Membrane</location>
        <topology evidence="1">Single-pass membrane protein</topology>
    </subcellularLocation>
</comment>
<dbReference type="InParanoid" id="E3MI35"/>
<dbReference type="InterPro" id="IPR045866">
    <property type="entry name" value="FAM210A/B-like"/>
</dbReference>
<name>E3MI35_CAERE</name>
<proteinExistence type="predicted"/>
<keyword evidence="3 7" id="KW-1133">Transmembrane helix</keyword>
<dbReference type="PANTHER" id="PTHR21377:SF1">
    <property type="entry name" value="PROTEIN FAM210A"/>
    <property type="match status" value="1"/>
</dbReference>
<dbReference type="OrthoDB" id="5874039at2759"/>
<keyword evidence="5 7" id="KW-0472">Membrane</keyword>
<dbReference type="GO" id="GO:0005739">
    <property type="term" value="C:mitochondrion"/>
    <property type="evidence" value="ECO:0007669"/>
    <property type="project" value="TreeGrafter"/>
</dbReference>
<evidence type="ECO:0000256" key="5">
    <source>
        <dbReference type="ARBA" id="ARBA00023136"/>
    </source>
</evidence>
<dbReference type="HOGENOM" id="CLU_1046719_0_0_1"/>
<dbReference type="eggNOG" id="KOG4082">
    <property type="taxonomic scope" value="Eukaryota"/>
</dbReference>
<dbReference type="STRING" id="31234.E3MI35"/>
<sequence length="277" mass="32706">MHLKKTVRNWYFRMLLVRSIVRAERSCCSRSLCCFQYQHPSSSNSRFLHITRQTNENNQIQKNADQKWKLFRMTMSEEQKAAKTAKIEQMKAEEAPKSIFAKVKYYFKRYWYIAVPAHAASCTAWFIALYLVVKSGVDVIALLEWMHMPDAIVEKVKNTPETAGVVVVSLILYKIAMPFRYMTTLLLIQATFWTLRRMGKLKTAREVEYKVRTEYELNKAMFGRKWYRYRHLGVRSVSRKNSVHATTAHLGQVQRLQKEHEKLNEQNVSSTEQHKKK</sequence>
<feature type="transmembrane region" description="Helical" evidence="7">
    <location>
        <begin position="110"/>
        <end position="133"/>
    </location>
</feature>
<evidence type="ECO:0000256" key="2">
    <source>
        <dbReference type="ARBA" id="ARBA00022692"/>
    </source>
</evidence>
<dbReference type="InterPro" id="IPR009688">
    <property type="entry name" value="FAM210A/B-like_dom"/>
</dbReference>
<dbReference type="CTD" id="9802781"/>
<protein>
    <recommendedName>
        <fullName evidence="8">DUF1279 domain-containing protein</fullName>
    </recommendedName>
</protein>
<dbReference type="GeneID" id="9802781"/>
<keyword evidence="4 6" id="KW-0175">Coiled coil</keyword>
<feature type="domain" description="DUF1279" evidence="8">
    <location>
        <begin position="102"/>
        <end position="189"/>
    </location>
</feature>
<dbReference type="KEGG" id="crq:GCK72_010191"/>
<organism evidence="10">
    <name type="scientific">Caenorhabditis remanei</name>
    <name type="common">Caenorhabditis vulgaris</name>
    <dbReference type="NCBI Taxonomy" id="31234"/>
    <lineage>
        <taxon>Eukaryota</taxon>
        <taxon>Metazoa</taxon>
        <taxon>Ecdysozoa</taxon>
        <taxon>Nematoda</taxon>
        <taxon>Chromadorea</taxon>
        <taxon>Rhabditida</taxon>
        <taxon>Rhabditina</taxon>
        <taxon>Rhabditomorpha</taxon>
        <taxon>Rhabditoidea</taxon>
        <taxon>Rhabditidae</taxon>
        <taxon>Peloderinae</taxon>
        <taxon>Caenorhabditis</taxon>
    </lineage>
</organism>
<dbReference type="GO" id="GO:0016020">
    <property type="term" value="C:membrane"/>
    <property type="evidence" value="ECO:0007669"/>
    <property type="project" value="UniProtKB-SubCell"/>
</dbReference>
<evidence type="ECO:0000256" key="3">
    <source>
        <dbReference type="ARBA" id="ARBA00022989"/>
    </source>
</evidence>
<reference evidence="9" key="1">
    <citation type="submission" date="2007-07" db="EMBL/GenBank/DDBJ databases">
        <title>PCAP assembly of the Caenorhabditis remanei genome.</title>
        <authorList>
            <consortium name="The Caenorhabditis remanei Sequencing Consortium"/>
            <person name="Wilson R.K."/>
        </authorList>
    </citation>
    <scope>NUCLEOTIDE SEQUENCE [LARGE SCALE GENOMIC DNA]</scope>
    <source>
        <strain evidence="9">PB4641</strain>
    </source>
</reference>
<dbReference type="PANTHER" id="PTHR21377">
    <property type="entry name" value="PROTEIN FAM210B, MITOCHONDRIAL"/>
    <property type="match status" value="1"/>
</dbReference>
<keyword evidence="2 7" id="KW-0812">Transmembrane</keyword>
<feature type="coiled-coil region" evidence="6">
    <location>
        <begin position="246"/>
        <end position="273"/>
    </location>
</feature>
<keyword evidence="10" id="KW-1185">Reference proteome</keyword>
<dbReference type="FunCoup" id="E3MI35">
    <property type="interactions" value="415"/>
</dbReference>
<evidence type="ECO:0000256" key="7">
    <source>
        <dbReference type="SAM" id="Phobius"/>
    </source>
</evidence>
<dbReference type="Proteomes" id="UP000008281">
    <property type="component" value="Unassembled WGS sequence"/>
</dbReference>
<gene>
    <name evidence="9" type="ORF">CRE_01064</name>
</gene>
<dbReference type="AlphaFoldDB" id="E3MI35"/>
<dbReference type="EMBL" id="DS268447">
    <property type="protein sequence ID" value="EFP02326.1"/>
    <property type="molecule type" value="Genomic_DNA"/>
</dbReference>
<evidence type="ECO:0000259" key="8">
    <source>
        <dbReference type="Pfam" id="PF06916"/>
    </source>
</evidence>
<evidence type="ECO:0000256" key="4">
    <source>
        <dbReference type="ARBA" id="ARBA00023054"/>
    </source>
</evidence>
<dbReference type="Pfam" id="PF06916">
    <property type="entry name" value="FAM210A-B_dom"/>
    <property type="match status" value="1"/>
</dbReference>